<proteinExistence type="predicted"/>
<name>I3DYH4_BACMT</name>
<dbReference type="GO" id="GO:0003723">
    <property type="term" value="F:RNA binding"/>
    <property type="evidence" value="ECO:0007669"/>
    <property type="project" value="UniProtKB-KW"/>
</dbReference>
<gene>
    <name evidence="3" type="ORF">PB1_17099</name>
</gene>
<dbReference type="PROSITE" id="PS50889">
    <property type="entry name" value="S4"/>
    <property type="match status" value="1"/>
</dbReference>
<dbReference type="PANTHER" id="PTHR32432">
    <property type="entry name" value="CELL DIVISION PROTEIN FTSA-RELATED"/>
    <property type="match status" value="1"/>
</dbReference>
<accession>I3DYH4</accession>
<organism evidence="3 4">
    <name type="scientific">Bacillus methanolicus PB1</name>
    <dbReference type="NCBI Taxonomy" id="997296"/>
    <lineage>
        <taxon>Bacteria</taxon>
        <taxon>Bacillati</taxon>
        <taxon>Bacillota</taxon>
        <taxon>Bacilli</taxon>
        <taxon>Bacillales</taxon>
        <taxon>Bacillaceae</taxon>
        <taxon>Bacillus</taxon>
    </lineage>
</organism>
<dbReference type="Proteomes" id="UP000010523">
    <property type="component" value="Unassembled WGS sequence"/>
</dbReference>
<dbReference type="SMART" id="SM00842">
    <property type="entry name" value="FtsA"/>
    <property type="match status" value="1"/>
</dbReference>
<keyword evidence="1" id="KW-0694">RNA-binding</keyword>
<dbReference type="eggNOG" id="COG0849">
    <property type="taxonomic scope" value="Bacteria"/>
</dbReference>
<keyword evidence="3" id="KW-0132">Cell division</keyword>
<dbReference type="OrthoDB" id="9768127at2"/>
<dbReference type="PANTHER" id="PTHR32432:SF3">
    <property type="entry name" value="ETHANOLAMINE UTILIZATION PROTEIN EUTJ"/>
    <property type="match status" value="1"/>
</dbReference>
<keyword evidence="3" id="KW-0131">Cell cycle</keyword>
<evidence type="ECO:0000259" key="2">
    <source>
        <dbReference type="SMART" id="SM00842"/>
    </source>
</evidence>
<sequence>MQEKKKLFALDIGTRSVVGIILEENDGQYLVIDILAKEHKTRSMLDGQIHDILSVSKIITEIKEQLEKSHGSLKKVSVAAAGRALKTERAKVTVSIKGKPLLQKQDILHLELSAVQQAQASVAEKNNAEKSYYYYCVGYSVLYYLLDGEEIGNLIDQQGEEASVEIIATFLPKVVVESLISALNRSGLEMEALTLEPIAAINVLIPPSMRRLNVALVDIGAGTSDIAITDMGTIIAYGMVPIAGDEITEAISDQYLLDFPLAEKAKRELHTNDRITITDILGFETEVSKDEVITHISPALDKLAESICNEILQLNNGKPPKAVMLVGGGSLTPELPKRLAEKLNLPENRVAIRGIEAISSLTISEKIQKGPELVTPIGIAIAAQRSPVQYSTVYVNEQPVRLFEINKLTVGDCLLAAGIKMNRLYGKPGMALIVKLNGQNITIPGQLGEAPTILLNGKPCSFDDEIKNGDKITVEKGKDGFAADVKIADLLDHIPKKKITINGKTYEIFATLTCNGEKTTPDKKVEDRDQIVCTILETIEELLKELQLHDLLLQLRPFRLKINGRETFLPNLAGKLFRNGIAVKPQSTFDDLDEIIIEQKKTPTVKQLAEMKHFQLKHIIPVTYNGEKIYLSKTVTDFYRNGKKLAEDSVLFDGDEITVEQKKMEPFLFHDLFKHVEITMPKNSGGKFVLLKNDTPATFYDQIHPGDELKIVWPLAQEKNSPAGKGKGV</sequence>
<keyword evidence="4" id="KW-1185">Reference proteome</keyword>
<dbReference type="SUPFAM" id="SSF53067">
    <property type="entry name" value="Actin-like ATPase domain"/>
    <property type="match status" value="2"/>
</dbReference>
<dbReference type="InterPro" id="IPR050696">
    <property type="entry name" value="FtsA/MreB"/>
</dbReference>
<comment type="caution">
    <text evidence="3">The sequence shown here is derived from an EMBL/GenBank/DDBJ whole genome shotgun (WGS) entry which is preliminary data.</text>
</comment>
<dbReference type="GO" id="GO:0051301">
    <property type="term" value="P:cell division"/>
    <property type="evidence" value="ECO:0007669"/>
    <property type="project" value="UniProtKB-KW"/>
</dbReference>
<dbReference type="Gene3D" id="3.30.420.40">
    <property type="match status" value="2"/>
</dbReference>
<feature type="domain" description="SHS2" evidence="2">
    <location>
        <begin position="7"/>
        <end position="204"/>
    </location>
</feature>
<evidence type="ECO:0000313" key="4">
    <source>
        <dbReference type="Proteomes" id="UP000010523"/>
    </source>
</evidence>
<dbReference type="InterPro" id="IPR043129">
    <property type="entry name" value="ATPase_NBD"/>
</dbReference>
<reference evidence="3 4" key="1">
    <citation type="journal article" date="2012" name="Appl. Environ. Microbiol.">
        <title>Genome Sequence of Thermotolerant Bacillus methanolicus: Features and Regulation Related to Methylotrophy and Production of L-Lysine and L-Glutamate from Methanol.</title>
        <authorList>
            <person name="Heggeset T.M."/>
            <person name="Krog A."/>
            <person name="Balzer S."/>
            <person name="Wentzel A."/>
            <person name="Ellingsen T.E."/>
            <person name="Brautaset T."/>
        </authorList>
    </citation>
    <scope>NUCLEOTIDE SEQUENCE [LARGE SCALE GENOMIC DNA]</scope>
    <source>
        <strain evidence="3 4">PB1</strain>
    </source>
</reference>
<evidence type="ECO:0000256" key="1">
    <source>
        <dbReference type="PROSITE-ProRule" id="PRU00182"/>
    </source>
</evidence>
<evidence type="ECO:0000313" key="3">
    <source>
        <dbReference type="EMBL" id="EIJ79295.1"/>
    </source>
</evidence>
<dbReference type="STRING" id="997296.PB1_17099"/>
<protein>
    <submittedName>
        <fullName evidence="3">Cell division protein FtsA</fullName>
    </submittedName>
</protein>
<dbReference type="InterPro" id="IPR003494">
    <property type="entry name" value="SHS2_FtsA"/>
</dbReference>
<dbReference type="CDD" id="cd24004">
    <property type="entry name" value="ASKHA_NBD_PilM-like"/>
    <property type="match status" value="1"/>
</dbReference>
<dbReference type="RefSeq" id="WP_004438979.1">
    <property type="nucleotide sequence ID" value="NZ_AFEU01000003.1"/>
</dbReference>
<dbReference type="AlphaFoldDB" id="I3DYH4"/>
<dbReference type="EMBL" id="AFEU01000003">
    <property type="protein sequence ID" value="EIJ79295.1"/>
    <property type="molecule type" value="Genomic_DNA"/>
</dbReference>
<dbReference type="Pfam" id="PF14450">
    <property type="entry name" value="FtsA"/>
    <property type="match status" value="1"/>
</dbReference>
<dbReference type="PATRIC" id="fig|997296.3.peg.3599"/>